<feature type="compositionally biased region" description="Polar residues" evidence="1">
    <location>
        <begin position="209"/>
        <end position="219"/>
    </location>
</feature>
<evidence type="ECO:0000313" key="4">
    <source>
        <dbReference type="Proteomes" id="UP001465976"/>
    </source>
</evidence>
<gene>
    <name evidence="3" type="ORF">V5O48_005602</name>
</gene>
<comment type="caution">
    <text evidence="3">The sequence shown here is derived from an EMBL/GenBank/DDBJ whole genome shotgun (WGS) entry which is preliminary data.</text>
</comment>
<dbReference type="EMBL" id="JBAHYK010000227">
    <property type="protein sequence ID" value="KAL0576381.1"/>
    <property type="molecule type" value="Genomic_DNA"/>
</dbReference>
<dbReference type="PANTHER" id="PTHR23099:SF0">
    <property type="entry name" value="GERM CELL NUCLEAR ACIDIC PROTEIN"/>
    <property type="match status" value="1"/>
</dbReference>
<name>A0ABR3FLT2_9AGAR</name>
<feature type="region of interest" description="Disordered" evidence="1">
    <location>
        <begin position="427"/>
        <end position="451"/>
    </location>
</feature>
<feature type="domain" description="SprT-like" evidence="2">
    <location>
        <begin position="240"/>
        <end position="415"/>
    </location>
</feature>
<feature type="region of interest" description="Disordered" evidence="1">
    <location>
        <begin position="1"/>
        <end position="152"/>
    </location>
</feature>
<dbReference type="PANTHER" id="PTHR23099">
    <property type="entry name" value="TRANSCRIPTIONAL REGULATOR"/>
    <property type="match status" value="1"/>
</dbReference>
<organism evidence="3 4">
    <name type="scientific">Marasmius crinis-equi</name>
    <dbReference type="NCBI Taxonomy" id="585013"/>
    <lineage>
        <taxon>Eukaryota</taxon>
        <taxon>Fungi</taxon>
        <taxon>Dikarya</taxon>
        <taxon>Basidiomycota</taxon>
        <taxon>Agaricomycotina</taxon>
        <taxon>Agaricomycetes</taxon>
        <taxon>Agaricomycetidae</taxon>
        <taxon>Agaricales</taxon>
        <taxon>Marasmiineae</taxon>
        <taxon>Marasmiaceae</taxon>
        <taxon>Marasmius</taxon>
    </lineage>
</organism>
<evidence type="ECO:0000256" key="1">
    <source>
        <dbReference type="SAM" id="MobiDB-lite"/>
    </source>
</evidence>
<proteinExistence type="predicted"/>
<feature type="region of interest" description="Disordered" evidence="1">
    <location>
        <begin position="180"/>
        <end position="230"/>
    </location>
</feature>
<sequence length="521" mass="56840">MSTRASAGSPRKTGSSKPNSGTHGTPSKARKNVEVVPDSEEERVHAQASAKILQKPSKEVIVISSDEEDQPAKNTPPRTKAKAKSFPKSRRIVESSTESEDELPVANKGKGKGSASKSNPHRRTEVILVPRLSLYQDEEDSTDEYYVPPERDEAVLTYDGPLAPKKPMRVPSVALPQLPHLRTSSIGGSVSNPATPTKSKSNKSSEKSATPSTNTPTQASPSKRKPSKKALEEARLTALFEYAQNFFHEINAAVFGNGLPRQTELIWNKKLLTTAGKAKWNKGRNEVAGYTKIELAPKILDCEGMNMPSWLGSLLRLTRLKERIRKTLAHEMCHLACWIIDGNIAENHGPLFKSWASKVTRARPDITISTTHDYAINHPYRWQCVDCSLIYGRFSKSINPSESRCGKCGNQNDPTKGTLVALHKERAKKTPQTPTSKISRMAAGKPRDSPSSIVSRKAISVAVTEIGSSLSDDEDEVEFVELMLDVSTSTTAGGCAPPAESASDSDIEFIAFKLNATTLKA</sequence>
<feature type="compositionally biased region" description="Polar residues" evidence="1">
    <location>
        <begin position="182"/>
        <end position="197"/>
    </location>
</feature>
<evidence type="ECO:0000259" key="2">
    <source>
        <dbReference type="SMART" id="SM00731"/>
    </source>
</evidence>
<feature type="compositionally biased region" description="Polar residues" evidence="1">
    <location>
        <begin position="1"/>
        <end position="25"/>
    </location>
</feature>
<feature type="compositionally biased region" description="Basic residues" evidence="1">
    <location>
        <begin position="79"/>
        <end position="90"/>
    </location>
</feature>
<dbReference type="Proteomes" id="UP001465976">
    <property type="component" value="Unassembled WGS sequence"/>
</dbReference>
<dbReference type="Pfam" id="PF10263">
    <property type="entry name" value="SprT-like"/>
    <property type="match status" value="1"/>
</dbReference>
<evidence type="ECO:0000313" key="3">
    <source>
        <dbReference type="EMBL" id="KAL0576381.1"/>
    </source>
</evidence>
<accession>A0ABR3FLT2</accession>
<dbReference type="InterPro" id="IPR006640">
    <property type="entry name" value="SprT-like_domain"/>
</dbReference>
<dbReference type="SMART" id="SM00731">
    <property type="entry name" value="SprT"/>
    <property type="match status" value="1"/>
</dbReference>
<keyword evidence="4" id="KW-1185">Reference proteome</keyword>
<reference evidence="3 4" key="1">
    <citation type="submission" date="2024-02" db="EMBL/GenBank/DDBJ databases">
        <title>A draft genome for the cacao thread blight pathogen Marasmius crinis-equi.</title>
        <authorList>
            <person name="Cohen S.P."/>
            <person name="Baruah I.K."/>
            <person name="Amoako-Attah I."/>
            <person name="Bukari Y."/>
            <person name="Meinhardt L.W."/>
            <person name="Bailey B.A."/>
        </authorList>
    </citation>
    <scope>NUCLEOTIDE SEQUENCE [LARGE SCALE GENOMIC DNA]</scope>
    <source>
        <strain evidence="3 4">GH-76</strain>
    </source>
</reference>
<protein>
    <recommendedName>
        <fullName evidence="2">SprT-like domain-containing protein</fullName>
    </recommendedName>
</protein>